<dbReference type="Gene3D" id="1.20.1260.10">
    <property type="match status" value="1"/>
</dbReference>
<dbReference type="NCBIfam" id="TIGR02158">
    <property type="entry name" value="PA_CoA_Oxy3"/>
    <property type="match status" value="1"/>
</dbReference>
<dbReference type="InterPro" id="IPR012347">
    <property type="entry name" value="Ferritin-like"/>
</dbReference>
<evidence type="ECO:0000313" key="2">
    <source>
        <dbReference type="Proteomes" id="UP000186795"/>
    </source>
</evidence>
<dbReference type="AlphaFoldDB" id="A0A1N7MDP1"/>
<dbReference type="InterPro" id="IPR011882">
    <property type="entry name" value="PaaC"/>
</dbReference>
<dbReference type="InterPro" id="IPR007814">
    <property type="entry name" value="PaaA_PaaC"/>
</dbReference>
<evidence type="ECO:0000313" key="1">
    <source>
        <dbReference type="EMBL" id="SIS84177.1"/>
    </source>
</evidence>
<dbReference type="OrthoDB" id="9789947at2"/>
<dbReference type="Pfam" id="PF05138">
    <property type="entry name" value="PaaA_PaaC"/>
    <property type="match status" value="1"/>
</dbReference>
<protein>
    <submittedName>
        <fullName evidence="1">Ring-1,2-phenylacetyl-CoA epoxidase subunit PaaC</fullName>
    </submittedName>
</protein>
<reference evidence="2" key="1">
    <citation type="submission" date="2017-01" db="EMBL/GenBank/DDBJ databases">
        <authorList>
            <person name="Varghese N."/>
            <person name="Submissions S."/>
        </authorList>
    </citation>
    <scope>NUCLEOTIDE SEQUENCE [LARGE SCALE GENOMIC DNA]</scope>
    <source>
        <strain evidence="2">DSM 45196</strain>
    </source>
</reference>
<dbReference type="PIRSF" id="PIRSF037834">
    <property type="entry name" value="PA_CoA_Oase3"/>
    <property type="match status" value="1"/>
</dbReference>
<dbReference type="InterPro" id="IPR009078">
    <property type="entry name" value="Ferritin-like_SF"/>
</dbReference>
<dbReference type="Proteomes" id="UP000186795">
    <property type="component" value="Unassembled WGS sequence"/>
</dbReference>
<keyword evidence="2" id="KW-1185">Reference proteome</keyword>
<proteinExistence type="predicted"/>
<dbReference type="PANTHER" id="PTHR30458">
    <property type="entry name" value="PHENYLACETIC ACID DEGRADATION PROTEIN PAA"/>
    <property type="match status" value="1"/>
</dbReference>
<name>A0A1N7MDP1_9BACL</name>
<gene>
    <name evidence="1" type="ORF">SAMN05421790_10625</name>
</gene>
<sequence length="264" mass="30436">MNVEQADQARQDPGYRRTLVELLYQLADDELCLGHRDSEWLGLAPDIEGDVAFSSIAQDEVGHAAFHLERLHELGEPDPDSLAFAREPTEWRNAVLVERPNGDWAKTILRHFLYDVFDDVRTEALLASSYRPLAQGMAKIRREEHYHLLHLKMWVIRLARGGGEARRRMERALSEVWPEVGGLFSWGEREVELLRHGLIPCGSDELMHRWAERVKPVFREAELRWPGMPPAPELQGRSGEHTQDLAEMIRTMSEVYTSDPVARW</sequence>
<dbReference type="RefSeq" id="WP_076524963.1">
    <property type="nucleotide sequence ID" value="NZ_CP048103.1"/>
</dbReference>
<accession>A0A1N7MDP1</accession>
<dbReference type="SUPFAM" id="SSF47240">
    <property type="entry name" value="Ferritin-like"/>
    <property type="match status" value="1"/>
</dbReference>
<dbReference type="InterPro" id="IPR052703">
    <property type="entry name" value="Aromatic_CoA_ox/epox"/>
</dbReference>
<organism evidence="1 2">
    <name type="scientific">Kroppenstedtia eburnea</name>
    <dbReference type="NCBI Taxonomy" id="714067"/>
    <lineage>
        <taxon>Bacteria</taxon>
        <taxon>Bacillati</taxon>
        <taxon>Bacillota</taxon>
        <taxon>Bacilli</taxon>
        <taxon>Bacillales</taxon>
        <taxon>Thermoactinomycetaceae</taxon>
        <taxon>Kroppenstedtia</taxon>
    </lineage>
</organism>
<dbReference type="EMBL" id="FTOD01000006">
    <property type="protein sequence ID" value="SIS84177.1"/>
    <property type="molecule type" value="Genomic_DNA"/>
</dbReference>
<dbReference type="GO" id="GO:0010124">
    <property type="term" value="P:phenylacetate catabolic process"/>
    <property type="evidence" value="ECO:0007669"/>
    <property type="project" value="InterPro"/>
</dbReference>
<dbReference type="GO" id="GO:0005829">
    <property type="term" value="C:cytosol"/>
    <property type="evidence" value="ECO:0007669"/>
    <property type="project" value="TreeGrafter"/>
</dbReference>
<dbReference type="PANTHER" id="PTHR30458:SF0">
    <property type="entry name" value="1,2-PHENYLACETYL-COA EPOXIDASE, SUBUNIT C"/>
    <property type="match status" value="1"/>
</dbReference>